<feature type="transmembrane region" description="Helical" evidence="2">
    <location>
        <begin position="184"/>
        <end position="205"/>
    </location>
</feature>
<evidence type="ECO:0008006" key="5">
    <source>
        <dbReference type="Google" id="ProtNLM"/>
    </source>
</evidence>
<proteinExistence type="predicted"/>
<name>A0ABP8W6K1_9MICO</name>
<evidence type="ECO:0000313" key="3">
    <source>
        <dbReference type="EMBL" id="GAA4681632.1"/>
    </source>
</evidence>
<dbReference type="EMBL" id="BAABLM010000006">
    <property type="protein sequence ID" value="GAA4681632.1"/>
    <property type="molecule type" value="Genomic_DNA"/>
</dbReference>
<feature type="transmembrane region" description="Helical" evidence="2">
    <location>
        <begin position="119"/>
        <end position="138"/>
    </location>
</feature>
<protein>
    <recommendedName>
        <fullName evidence="5">FAR-17a/AIG1-like protein</fullName>
    </recommendedName>
</protein>
<accession>A0ABP8W6K1</accession>
<feature type="transmembrane region" description="Helical" evidence="2">
    <location>
        <begin position="77"/>
        <end position="99"/>
    </location>
</feature>
<feature type="transmembrane region" description="Helical" evidence="2">
    <location>
        <begin position="145"/>
        <end position="164"/>
    </location>
</feature>
<dbReference type="Proteomes" id="UP001501295">
    <property type="component" value="Unassembled WGS sequence"/>
</dbReference>
<gene>
    <name evidence="3" type="ORF">GCM10025780_28710</name>
</gene>
<keyword evidence="2" id="KW-0472">Membrane</keyword>
<keyword evidence="2" id="KW-0812">Transmembrane</keyword>
<keyword evidence="2" id="KW-1133">Transmembrane helix</keyword>
<feature type="transmembrane region" description="Helical" evidence="2">
    <location>
        <begin position="12"/>
        <end position="31"/>
    </location>
</feature>
<reference evidence="4" key="1">
    <citation type="journal article" date="2019" name="Int. J. Syst. Evol. Microbiol.">
        <title>The Global Catalogue of Microorganisms (GCM) 10K type strain sequencing project: providing services to taxonomists for standard genome sequencing and annotation.</title>
        <authorList>
            <consortium name="The Broad Institute Genomics Platform"/>
            <consortium name="The Broad Institute Genome Sequencing Center for Infectious Disease"/>
            <person name="Wu L."/>
            <person name="Ma J."/>
        </authorList>
    </citation>
    <scope>NUCLEOTIDE SEQUENCE [LARGE SCALE GENOMIC DNA]</scope>
    <source>
        <strain evidence="4">JCM 18956</strain>
    </source>
</reference>
<feature type="region of interest" description="Disordered" evidence="1">
    <location>
        <begin position="217"/>
        <end position="259"/>
    </location>
</feature>
<keyword evidence="4" id="KW-1185">Reference proteome</keyword>
<comment type="caution">
    <text evidence="3">The sequence shown here is derived from an EMBL/GenBank/DDBJ whole genome shotgun (WGS) entry which is preliminary data.</text>
</comment>
<feature type="transmembrane region" description="Helical" evidence="2">
    <location>
        <begin position="51"/>
        <end position="70"/>
    </location>
</feature>
<dbReference type="NCBIfam" id="NF038065">
    <property type="entry name" value="Pr6Pr"/>
    <property type="match status" value="1"/>
</dbReference>
<evidence type="ECO:0000256" key="1">
    <source>
        <dbReference type="SAM" id="MobiDB-lite"/>
    </source>
</evidence>
<sequence>MSRRTDALHRIAGLVRLLAAVVGVVALFANFEYVQGFSDFATVNYFSYFTQQSNMVNVGVLLASGLLALVGRRDPPWFAALHALVTTYVVVSGVVFAVIVTQSASHHYSLAFPRSSQVLHFWLAGYVLVDWIVAPGRTPVRWRTLWLVLIYPLVWGWFTLQRGREVRWYPYFFLDPAQVDDTQFVLYNAIVLAIIVGVLCALVGLSRLRPTHLLRHRLTPKPTTPKTGEPGDAQGDGVADGAAPDGLGVGDAVDGTMSR</sequence>
<evidence type="ECO:0000313" key="4">
    <source>
        <dbReference type="Proteomes" id="UP001501295"/>
    </source>
</evidence>
<dbReference type="RefSeq" id="WP_345376611.1">
    <property type="nucleotide sequence ID" value="NZ_BAABLM010000006.1"/>
</dbReference>
<evidence type="ECO:0000256" key="2">
    <source>
        <dbReference type="SAM" id="Phobius"/>
    </source>
</evidence>
<feature type="compositionally biased region" description="Low complexity" evidence="1">
    <location>
        <begin position="220"/>
        <end position="259"/>
    </location>
</feature>
<dbReference type="InterPro" id="IPR049713">
    <property type="entry name" value="Pr6Pr-like"/>
</dbReference>
<organism evidence="3 4">
    <name type="scientific">Frondihabitans cladoniiphilus</name>
    <dbReference type="NCBI Taxonomy" id="715785"/>
    <lineage>
        <taxon>Bacteria</taxon>
        <taxon>Bacillati</taxon>
        <taxon>Actinomycetota</taxon>
        <taxon>Actinomycetes</taxon>
        <taxon>Micrococcales</taxon>
        <taxon>Microbacteriaceae</taxon>
        <taxon>Frondihabitans</taxon>
    </lineage>
</organism>